<evidence type="ECO:0000256" key="3">
    <source>
        <dbReference type="ARBA" id="ARBA00022512"/>
    </source>
</evidence>
<dbReference type="AlphaFoldDB" id="A0A445FPZ8"/>
<evidence type="ECO:0000256" key="6">
    <source>
        <dbReference type="ARBA" id="ARBA00023295"/>
    </source>
</evidence>
<comment type="similarity">
    <text evidence="2 8">Belongs to the glycosyl hydrolase 28 family.</text>
</comment>
<dbReference type="Proteomes" id="UP000289340">
    <property type="component" value="Chromosome 18"/>
</dbReference>
<evidence type="ECO:0000256" key="7">
    <source>
        <dbReference type="ARBA" id="ARBA00023316"/>
    </source>
</evidence>
<organism evidence="9 10">
    <name type="scientific">Glycine soja</name>
    <name type="common">Wild soybean</name>
    <dbReference type="NCBI Taxonomy" id="3848"/>
    <lineage>
        <taxon>Eukaryota</taxon>
        <taxon>Viridiplantae</taxon>
        <taxon>Streptophyta</taxon>
        <taxon>Embryophyta</taxon>
        <taxon>Tracheophyta</taxon>
        <taxon>Spermatophyta</taxon>
        <taxon>Magnoliopsida</taxon>
        <taxon>eudicotyledons</taxon>
        <taxon>Gunneridae</taxon>
        <taxon>Pentapetalae</taxon>
        <taxon>rosids</taxon>
        <taxon>fabids</taxon>
        <taxon>Fabales</taxon>
        <taxon>Fabaceae</taxon>
        <taxon>Papilionoideae</taxon>
        <taxon>50 kb inversion clade</taxon>
        <taxon>NPAAA clade</taxon>
        <taxon>indigoferoid/millettioid clade</taxon>
        <taxon>Phaseoleae</taxon>
        <taxon>Glycine</taxon>
        <taxon>Glycine subgen. Soja</taxon>
    </lineage>
</organism>
<dbReference type="Pfam" id="PF00295">
    <property type="entry name" value="Glyco_hydro_28"/>
    <property type="match status" value="2"/>
</dbReference>
<evidence type="ECO:0000313" key="9">
    <source>
        <dbReference type="EMBL" id="RZB50961.1"/>
    </source>
</evidence>
<dbReference type="InterPro" id="IPR011050">
    <property type="entry name" value="Pectin_lyase_fold/virulence"/>
</dbReference>
<keyword evidence="6 8" id="KW-0326">Glycosidase</keyword>
<keyword evidence="10" id="KW-1185">Reference proteome</keyword>
<dbReference type="SUPFAM" id="SSF51126">
    <property type="entry name" value="Pectin lyase-like"/>
    <property type="match status" value="1"/>
</dbReference>
<evidence type="ECO:0000313" key="10">
    <source>
        <dbReference type="Proteomes" id="UP000289340"/>
    </source>
</evidence>
<evidence type="ECO:0000256" key="8">
    <source>
        <dbReference type="RuleBase" id="RU361169"/>
    </source>
</evidence>
<evidence type="ECO:0000256" key="5">
    <source>
        <dbReference type="ARBA" id="ARBA00022801"/>
    </source>
</evidence>
<dbReference type="Gene3D" id="2.160.20.10">
    <property type="entry name" value="Single-stranded right-handed beta-helix, Pectin lyase-like"/>
    <property type="match status" value="2"/>
</dbReference>
<sequence length="150" mass="16281">QNFDFGFLNNTIIRDITTKYMNITSINIATDDDCISLGDGSKQIHVLNDTCGPWHGISVGSLEKYPNEELVKGLTVRNCTLNNTDNGCPSKIKISKVTFKNIIEISATQEGVVLICSSSVPCKDVMLSDIDLKFNGTIAAAKLANVKPIT</sequence>
<keyword evidence="4" id="KW-0964">Secreted</keyword>
<dbReference type="InterPro" id="IPR000743">
    <property type="entry name" value="Glyco_hydro_28"/>
</dbReference>
<keyword evidence="7" id="KW-0961">Cell wall biogenesis/degradation</keyword>
<dbReference type="GO" id="GO:0071555">
    <property type="term" value="P:cell wall organization"/>
    <property type="evidence" value="ECO:0007669"/>
    <property type="project" value="UniProtKB-KW"/>
</dbReference>
<evidence type="ECO:0000256" key="4">
    <source>
        <dbReference type="ARBA" id="ARBA00022525"/>
    </source>
</evidence>
<evidence type="ECO:0000256" key="2">
    <source>
        <dbReference type="ARBA" id="ARBA00008834"/>
    </source>
</evidence>
<keyword evidence="5 8" id="KW-0378">Hydrolase</keyword>
<comment type="caution">
    <text evidence="9">The sequence shown here is derived from an EMBL/GenBank/DDBJ whole genome shotgun (WGS) entry which is preliminary data.</text>
</comment>
<dbReference type="GO" id="GO:0004650">
    <property type="term" value="F:polygalacturonase activity"/>
    <property type="evidence" value="ECO:0007669"/>
    <property type="project" value="InterPro"/>
</dbReference>
<accession>A0A445FPZ8</accession>
<feature type="non-terminal residue" evidence="9">
    <location>
        <position position="1"/>
    </location>
</feature>
<dbReference type="InterPro" id="IPR012334">
    <property type="entry name" value="Pectin_lyas_fold"/>
</dbReference>
<keyword evidence="3" id="KW-0134">Cell wall</keyword>
<dbReference type="EMBL" id="QZWG01000018">
    <property type="protein sequence ID" value="RZB50961.1"/>
    <property type="molecule type" value="Genomic_DNA"/>
</dbReference>
<reference evidence="9 10" key="1">
    <citation type="submission" date="2018-09" db="EMBL/GenBank/DDBJ databases">
        <title>A high-quality reference genome of wild soybean provides a powerful tool to mine soybean genomes.</title>
        <authorList>
            <person name="Xie M."/>
            <person name="Chung C.Y.L."/>
            <person name="Li M.-W."/>
            <person name="Wong F.-L."/>
            <person name="Chan T.-F."/>
            <person name="Lam H.-M."/>
        </authorList>
    </citation>
    <scope>NUCLEOTIDE SEQUENCE [LARGE SCALE GENOMIC DNA]</scope>
    <source>
        <strain evidence="10">cv. W05</strain>
        <tissue evidence="9">Hypocotyl of etiolated seedlings</tissue>
    </source>
</reference>
<protein>
    <submittedName>
        <fullName evidence="9">Polygalacturonase</fullName>
    </submittedName>
</protein>
<name>A0A445FPZ8_GLYSO</name>
<dbReference type="GO" id="GO:0005975">
    <property type="term" value="P:carbohydrate metabolic process"/>
    <property type="evidence" value="ECO:0007669"/>
    <property type="project" value="InterPro"/>
</dbReference>
<dbReference type="PANTHER" id="PTHR31375">
    <property type="match status" value="1"/>
</dbReference>
<evidence type="ECO:0000256" key="1">
    <source>
        <dbReference type="ARBA" id="ARBA00004191"/>
    </source>
</evidence>
<comment type="subcellular location">
    <subcellularLocation>
        <location evidence="1">Secreted</location>
        <location evidence="1">Cell wall</location>
    </subcellularLocation>
</comment>
<proteinExistence type="inferred from homology"/>
<gene>
    <name evidence="9" type="ORF">D0Y65_047705</name>
</gene>